<evidence type="ECO:0000313" key="9">
    <source>
        <dbReference type="EMBL" id="MFC3687451.1"/>
    </source>
</evidence>
<evidence type="ECO:0000259" key="8">
    <source>
        <dbReference type="SMART" id="SM00278"/>
    </source>
</evidence>
<dbReference type="Pfam" id="PF14520">
    <property type="entry name" value="HHH_5"/>
    <property type="match status" value="1"/>
</dbReference>
<comment type="similarity">
    <text evidence="6">Belongs to the RuvA family.</text>
</comment>
<dbReference type="HAMAP" id="MF_00031">
    <property type="entry name" value="DNA_HJ_migration_RuvA"/>
    <property type="match status" value="1"/>
</dbReference>
<keyword evidence="2 6" id="KW-0227">DNA damage</keyword>
<dbReference type="GO" id="GO:0003678">
    <property type="term" value="F:DNA helicase activity"/>
    <property type="evidence" value="ECO:0007669"/>
    <property type="project" value="UniProtKB-EC"/>
</dbReference>
<dbReference type="SUPFAM" id="SSF47781">
    <property type="entry name" value="RuvA domain 2-like"/>
    <property type="match status" value="1"/>
</dbReference>
<dbReference type="Gene3D" id="2.40.50.140">
    <property type="entry name" value="Nucleic acid-binding proteins"/>
    <property type="match status" value="1"/>
</dbReference>
<feature type="region of interest" description="Disordered" evidence="7">
    <location>
        <begin position="129"/>
        <end position="153"/>
    </location>
</feature>
<gene>
    <name evidence="6 9" type="primary">ruvA</name>
    <name evidence="9" type="ORF">ACFOLH_03760</name>
</gene>
<dbReference type="NCBIfam" id="TIGR00084">
    <property type="entry name" value="ruvA"/>
    <property type="match status" value="1"/>
</dbReference>
<dbReference type="InterPro" id="IPR003583">
    <property type="entry name" value="Hlx-hairpin-Hlx_DNA-bd_motif"/>
</dbReference>
<organism evidence="9 10">
    <name type="scientific">Aquipuribacter hungaricus</name>
    <dbReference type="NCBI Taxonomy" id="545624"/>
    <lineage>
        <taxon>Bacteria</taxon>
        <taxon>Bacillati</taxon>
        <taxon>Actinomycetota</taxon>
        <taxon>Actinomycetes</taxon>
        <taxon>Micrococcales</taxon>
        <taxon>Intrasporangiaceae</taxon>
        <taxon>Aquipuribacter</taxon>
    </lineage>
</organism>
<dbReference type="RefSeq" id="WP_340295856.1">
    <property type="nucleotide sequence ID" value="NZ_JBBEOI010000327.1"/>
</dbReference>
<feature type="region of interest" description="Domain III" evidence="6">
    <location>
        <begin position="149"/>
        <end position="206"/>
    </location>
</feature>
<keyword evidence="5 6" id="KW-0234">DNA repair</keyword>
<dbReference type="Gene3D" id="1.10.8.10">
    <property type="entry name" value="DNA helicase RuvA subunit, C-terminal domain"/>
    <property type="match status" value="1"/>
</dbReference>
<reference evidence="10" key="1">
    <citation type="journal article" date="2019" name="Int. J. Syst. Evol. Microbiol.">
        <title>The Global Catalogue of Microorganisms (GCM) 10K type strain sequencing project: providing services to taxonomists for standard genome sequencing and annotation.</title>
        <authorList>
            <consortium name="The Broad Institute Genomics Platform"/>
            <consortium name="The Broad Institute Genome Sequencing Center for Infectious Disease"/>
            <person name="Wu L."/>
            <person name="Ma J."/>
        </authorList>
    </citation>
    <scope>NUCLEOTIDE SEQUENCE [LARGE SCALE GENOMIC DNA]</scope>
    <source>
        <strain evidence="10">NCAIM B.02333</strain>
    </source>
</reference>
<feature type="compositionally biased region" description="Low complexity" evidence="7">
    <location>
        <begin position="133"/>
        <end position="152"/>
    </location>
</feature>
<keyword evidence="9" id="KW-0378">Hydrolase</keyword>
<evidence type="ECO:0000256" key="2">
    <source>
        <dbReference type="ARBA" id="ARBA00022763"/>
    </source>
</evidence>
<evidence type="ECO:0000256" key="4">
    <source>
        <dbReference type="ARBA" id="ARBA00023172"/>
    </source>
</evidence>
<name>A0ABV7WFX9_9MICO</name>
<dbReference type="InterPro" id="IPR012340">
    <property type="entry name" value="NA-bd_OB-fold"/>
</dbReference>
<evidence type="ECO:0000256" key="1">
    <source>
        <dbReference type="ARBA" id="ARBA00022490"/>
    </source>
</evidence>
<keyword evidence="10" id="KW-1185">Reference proteome</keyword>
<dbReference type="SUPFAM" id="SSF50249">
    <property type="entry name" value="Nucleic acid-binding proteins"/>
    <property type="match status" value="1"/>
</dbReference>
<comment type="function">
    <text evidence="6">The RuvA-RuvB-RuvC complex processes Holliday junction (HJ) DNA during genetic recombination and DNA repair, while the RuvA-RuvB complex plays an important role in the rescue of blocked DNA replication forks via replication fork reversal (RFR). RuvA specifically binds to HJ cruciform DNA, conferring on it an open structure. The RuvB hexamer acts as an ATP-dependent pump, pulling dsDNA into and through the RuvAB complex. HJ branch migration allows RuvC to scan DNA until it finds its consensus sequence, where it cleaves and resolves the cruciform DNA.</text>
</comment>
<dbReference type="InterPro" id="IPR036267">
    <property type="entry name" value="RuvA_C_sf"/>
</dbReference>
<evidence type="ECO:0000256" key="6">
    <source>
        <dbReference type="HAMAP-Rule" id="MF_00031"/>
    </source>
</evidence>
<evidence type="ECO:0000256" key="3">
    <source>
        <dbReference type="ARBA" id="ARBA00023125"/>
    </source>
</evidence>
<evidence type="ECO:0000256" key="7">
    <source>
        <dbReference type="SAM" id="MobiDB-lite"/>
    </source>
</evidence>
<keyword evidence="3 6" id="KW-0238">DNA-binding</keyword>
<evidence type="ECO:0000313" key="10">
    <source>
        <dbReference type="Proteomes" id="UP001595685"/>
    </source>
</evidence>
<feature type="domain" description="Helix-hairpin-helix DNA-binding motif class 1" evidence="8">
    <location>
        <begin position="107"/>
        <end position="126"/>
    </location>
</feature>
<keyword evidence="4 6" id="KW-0233">DNA recombination</keyword>
<dbReference type="EMBL" id="JBHRWW010000002">
    <property type="protein sequence ID" value="MFC3687451.1"/>
    <property type="molecule type" value="Genomic_DNA"/>
</dbReference>
<comment type="domain">
    <text evidence="6">Has three domains with a flexible linker between the domains II and III and assumes an 'L' shape. Domain III is highly mobile and contacts RuvB.</text>
</comment>
<proteinExistence type="inferred from homology"/>
<dbReference type="Pfam" id="PF07499">
    <property type="entry name" value="RuvA_C"/>
    <property type="match status" value="1"/>
</dbReference>
<protein>
    <recommendedName>
        <fullName evidence="6">Holliday junction branch migration complex subunit RuvA</fullName>
    </recommendedName>
</protein>
<dbReference type="InterPro" id="IPR010994">
    <property type="entry name" value="RuvA_2-like"/>
</dbReference>
<comment type="subunit">
    <text evidence="6">Homotetramer. Forms an RuvA(8)-RuvB(12)-Holliday junction (HJ) complex. HJ DNA is sandwiched between 2 RuvA tetramers; dsDNA enters through RuvA and exits via RuvB. An RuvB hexamer assembles on each DNA strand where it exits the tetramer. Each RuvB hexamer is contacted by two RuvA subunits (via domain III) on 2 adjacent RuvB subunits; this complex drives branch migration. In the full resolvosome a probable DNA-RuvA(4)-RuvB(12)-RuvC(2) complex forms which resolves the HJ.</text>
</comment>
<feature type="domain" description="Helix-hairpin-helix DNA-binding motif class 1" evidence="8">
    <location>
        <begin position="72"/>
        <end position="91"/>
    </location>
</feature>
<dbReference type="InterPro" id="IPR013849">
    <property type="entry name" value="DNA_helicase_Holl-junc_RuvA_I"/>
</dbReference>
<accession>A0ABV7WFX9</accession>
<keyword evidence="1 6" id="KW-0963">Cytoplasm</keyword>
<dbReference type="Pfam" id="PF01330">
    <property type="entry name" value="RuvA_N"/>
    <property type="match status" value="1"/>
</dbReference>
<dbReference type="CDD" id="cd14332">
    <property type="entry name" value="UBA_RuvA_C"/>
    <property type="match status" value="1"/>
</dbReference>
<dbReference type="InterPro" id="IPR000085">
    <property type="entry name" value="RuvA"/>
</dbReference>
<comment type="caution">
    <text evidence="6">Lacks conserved residue(s) required for the propagation of feature annotation.</text>
</comment>
<dbReference type="GO" id="GO:0016787">
    <property type="term" value="F:hydrolase activity"/>
    <property type="evidence" value="ECO:0007669"/>
    <property type="project" value="UniProtKB-KW"/>
</dbReference>
<comment type="subcellular location">
    <subcellularLocation>
        <location evidence="6">Cytoplasm</location>
    </subcellularLocation>
</comment>
<dbReference type="Gene3D" id="1.10.150.20">
    <property type="entry name" value="5' to 3' exonuclease, C-terminal subdomain"/>
    <property type="match status" value="1"/>
</dbReference>
<dbReference type="SMART" id="SM00278">
    <property type="entry name" value="HhH1"/>
    <property type="match status" value="2"/>
</dbReference>
<dbReference type="SUPFAM" id="SSF46929">
    <property type="entry name" value="DNA helicase RuvA subunit, C-terminal domain"/>
    <property type="match status" value="1"/>
</dbReference>
<comment type="caution">
    <text evidence="9">The sequence shown here is derived from an EMBL/GenBank/DDBJ whole genome shotgun (WGS) entry which is preliminary data.</text>
</comment>
<dbReference type="InterPro" id="IPR011114">
    <property type="entry name" value="RuvA_C"/>
</dbReference>
<evidence type="ECO:0000256" key="5">
    <source>
        <dbReference type="ARBA" id="ARBA00023204"/>
    </source>
</evidence>
<dbReference type="Proteomes" id="UP001595685">
    <property type="component" value="Unassembled WGS sequence"/>
</dbReference>
<sequence length="206" mass="21267">MLAEVRGQVLAVRLDGAVVAVGGLGLMVRATPRTLVTLRPGQTARLATSLVVREDSLTLFGFETDDERDVFELLQTVSGVGPRLALAVLAVLDPDDLRRGVAAGDEVTLMKVPGIGRKGAQRMLLELGDRLGPPHGSTPAAATTGTPAAGPDGTREQVVAALVGLGWAQKQSETAVDAVLDDPGHDGGTDDPAALLRTALRGLART</sequence>